<evidence type="ECO:0000313" key="3">
    <source>
        <dbReference type="EMBL" id="AHI57497.1"/>
    </source>
</evidence>
<dbReference type="OrthoDB" id="34166at2"/>
<dbReference type="KEGG" id="smia:P344_00620"/>
<dbReference type="EMBL" id="CP006720">
    <property type="protein sequence ID" value="AHI57497.1"/>
    <property type="molecule type" value="Genomic_DNA"/>
</dbReference>
<dbReference type="STRING" id="838561.P344_00620"/>
<evidence type="ECO:0000259" key="2">
    <source>
        <dbReference type="Pfam" id="PF03070"/>
    </source>
</evidence>
<dbReference type="InterPro" id="IPR016084">
    <property type="entry name" value="Haem_Oase-like_multi-hlx"/>
</dbReference>
<dbReference type="Gene3D" id="1.20.910.10">
    <property type="entry name" value="Heme oxygenase-like"/>
    <property type="match status" value="1"/>
</dbReference>
<dbReference type="PANTHER" id="PTHR43198:SF2">
    <property type="entry name" value="SI:CH1073-67J19.1-RELATED"/>
    <property type="match status" value="1"/>
</dbReference>
<evidence type="ECO:0000256" key="1">
    <source>
        <dbReference type="ARBA" id="ARBA00004948"/>
    </source>
</evidence>
<dbReference type="Pfam" id="PF03070">
    <property type="entry name" value="TENA_THI-4"/>
    <property type="match status" value="1"/>
</dbReference>
<accession>W0GND0</accession>
<protein>
    <recommendedName>
        <fullName evidence="2">Thiaminase-2/PQQC domain-containing protein</fullName>
    </recommendedName>
</protein>
<dbReference type="GO" id="GO:0005829">
    <property type="term" value="C:cytosol"/>
    <property type="evidence" value="ECO:0007669"/>
    <property type="project" value="TreeGrafter"/>
</dbReference>
<proteinExistence type="predicted"/>
<sequence>MTKFDELLSSIKKEYHNFLNHPFIIGIVKNEVTRQGFDYFINQNYYILVEVIRIWGSLLVKAHNEKQMVFLIRGLNIMIKYITQINQNYQCQELKNIKPSQITIDFINYLWELSLEGTYQDLIVAFSICSFGHYNFRQLILDTYLDLNELHPYYWWLLLYINDNQDLELQQKWVEYLNQELTDTTAEEMEKFKVIFYKVQQFENNFLNDCLKFNSYK</sequence>
<dbReference type="RefSeq" id="WP_025316933.1">
    <property type="nucleotide sequence ID" value="NZ_CP002082.1"/>
</dbReference>
<gene>
    <name evidence="3" type="ORF">P344_00620</name>
</gene>
<dbReference type="HOGENOM" id="CLU_1271619_0_0_14"/>
<dbReference type="PANTHER" id="PTHR43198">
    <property type="entry name" value="BIFUNCTIONAL TH2 PROTEIN"/>
    <property type="match status" value="1"/>
</dbReference>
<name>W0GND0_9MOLU</name>
<dbReference type="InterPro" id="IPR050967">
    <property type="entry name" value="Thiamine_Salvage_TenA"/>
</dbReference>
<keyword evidence="4" id="KW-1185">Reference proteome</keyword>
<dbReference type="AlphaFoldDB" id="W0GND0"/>
<comment type="pathway">
    <text evidence="1">Cofactor biosynthesis; thiamine diphosphate biosynthesis.</text>
</comment>
<dbReference type="PATRIC" id="fig|838561.3.peg.120"/>
<dbReference type="eggNOG" id="COG0819">
    <property type="taxonomic scope" value="Bacteria"/>
</dbReference>
<dbReference type="InterPro" id="IPR004305">
    <property type="entry name" value="Thiaminase-2/PQQC"/>
</dbReference>
<dbReference type="KEGG" id="smir:SMM_0102"/>
<dbReference type="Proteomes" id="UP000019260">
    <property type="component" value="Chromosome"/>
</dbReference>
<reference evidence="3 4" key="1">
    <citation type="submission" date="2013-09" db="EMBL/GenBank/DDBJ databases">
        <title>Complete genome sequence of Spiroplasma mirum suckling mouse cataract agent.</title>
        <authorList>
            <person name="Landry C.A."/>
            <person name="Bastian F.O."/>
            <person name="Thune R.L."/>
        </authorList>
    </citation>
    <scope>NUCLEOTIDE SEQUENCE [LARGE SCALE GENOMIC DNA]</scope>
    <source>
        <strain evidence="3 4">SMCA</strain>
    </source>
</reference>
<feature type="domain" description="Thiaminase-2/PQQC" evidence="2">
    <location>
        <begin position="9"/>
        <end position="209"/>
    </location>
</feature>
<organism evidence="3 4">
    <name type="scientific">Spiroplasma mirum ATCC 29335</name>
    <dbReference type="NCBI Taxonomy" id="838561"/>
    <lineage>
        <taxon>Bacteria</taxon>
        <taxon>Bacillati</taxon>
        <taxon>Mycoplasmatota</taxon>
        <taxon>Mollicutes</taxon>
        <taxon>Entomoplasmatales</taxon>
        <taxon>Spiroplasmataceae</taxon>
        <taxon>Spiroplasma</taxon>
    </lineage>
</organism>
<dbReference type="SUPFAM" id="SSF48613">
    <property type="entry name" value="Heme oxygenase-like"/>
    <property type="match status" value="1"/>
</dbReference>
<evidence type="ECO:0000313" key="4">
    <source>
        <dbReference type="Proteomes" id="UP000019260"/>
    </source>
</evidence>